<dbReference type="Proteomes" id="UP000218334">
    <property type="component" value="Unassembled WGS sequence"/>
</dbReference>
<dbReference type="PANTHER" id="PTHR24305">
    <property type="entry name" value="CYTOCHROME P450"/>
    <property type="match status" value="1"/>
</dbReference>
<dbReference type="Pfam" id="PF00067">
    <property type="entry name" value="p450"/>
    <property type="match status" value="1"/>
</dbReference>
<keyword evidence="10 13" id="KW-0408">Iron</keyword>
<accession>A0A2H3BT14</accession>
<evidence type="ECO:0000313" key="17">
    <source>
        <dbReference type="Proteomes" id="UP000218334"/>
    </source>
</evidence>
<evidence type="ECO:0000256" key="12">
    <source>
        <dbReference type="ARBA" id="ARBA00023136"/>
    </source>
</evidence>
<keyword evidence="8 15" id="KW-1133">Transmembrane helix</keyword>
<comment type="cofactor">
    <cofactor evidence="1 13">
        <name>heme</name>
        <dbReference type="ChEBI" id="CHEBI:30413"/>
    </cofactor>
</comment>
<evidence type="ECO:0000313" key="16">
    <source>
        <dbReference type="EMBL" id="PBK70112.1"/>
    </source>
</evidence>
<evidence type="ECO:0000256" key="8">
    <source>
        <dbReference type="ARBA" id="ARBA00022989"/>
    </source>
</evidence>
<evidence type="ECO:0000256" key="13">
    <source>
        <dbReference type="PIRSR" id="PIRSR602401-1"/>
    </source>
</evidence>
<reference evidence="17" key="1">
    <citation type="journal article" date="2017" name="Nat. Ecol. Evol.">
        <title>Genome expansion and lineage-specific genetic innovations in the forest pathogenic fungi Armillaria.</title>
        <authorList>
            <person name="Sipos G."/>
            <person name="Prasanna A.N."/>
            <person name="Walter M.C."/>
            <person name="O'Connor E."/>
            <person name="Balint B."/>
            <person name="Krizsan K."/>
            <person name="Kiss B."/>
            <person name="Hess J."/>
            <person name="Varga T."/>
            <person name="Slot J."/>
            <person name="Riley R."/>
            <person name="Boka B."/>
            <person name="Rigling D."/>
            <person name="Barry K."/>
            <person name="Lee J."/>
            <person name="Mihaltcheva S."/>
            <person name="LaButti K."/>
            <person name="Lipzen A."/>
            <person name="Waldron R."/>
            <person name="Moloney N.M."/>
            <person name="Sperisen C."/>
            <person name="Kredics L."/>
            <person name="Vagvoelgyi C."/>
            <person name="Patrignani A."/>
            <person name="Fitzpatrick D."/>
            <person name="Nagy I."/>
            <person name="Doyle S."/>
            <person name="Anderson J.B."/>
            <person name="Grigoriev I.V."/>
            <person name="Gueldener U."/>
            <person name="Muensterkoetter M."/>
            <person name="Nagy L.G."/>
        </authorList>
    </citation>
    <scope>NUCLEOTIDE SEQUENCE [LARGE SCALE GENOMIC DNA]</scope>
    <source>
        <strain evidence="17">28-4</strain>
    </source>
</reference>
<evidence type="ECO:0000256" key="14">
    <source>
        <dbReference type="RuleBase" id="RU000461"/>
    </source>
</evidence>
<proteinExistence type="inferred from homology"/>
<dbReference type="STRING" id="1076256.A0A2H3BT14"/>
<evidence type="ECO:0000256" key="11">
    <source>
        <dbReference type="ARBA" id="ARBA00023033"/>
    </source>
</evidence>
<dbReference type="PRINTS" id="PR00385">
    <property type="entry name" value="P450"/>
</dbReference>
<keyword evidence="6 15" id="KW-0812">Transmembrane</keyword>
<evidence type="ECO:0000256" key="6">
    <source>
        <dbReference type="ARBA" id="ARBA00022692"/>
    </source>
</evidence>
<dbReference type="GO" id="GO:0004497">
    <property type="term" value="F:monooxygenase activity"/>
    <property type="evidence" value="ECO:0007669"/>
    <property type="project" value="UniProtKB-KW"/>
</dbReference>
<dbReference type="InterPro" id="IPR001128">
    <property type="entry name" value="Cyt_P450"/>
</dbReference>
<dbReference type="AlphaFoldDB" id="A0A2H3BT14"/>
<gene>
    <name evidence="16" type="ORF">ARMSODRAFT_1036040</name>
</gene>
<keyword evidence="12 15" id="KW-0472">Membrane</keyword>
<keyword evidence="17" id="KW-1185">Reference proteome</keyword>
<keyword evidence="9 14" id="KW-0560">Oxidoreductase</keyword>
<evidence type="ECO:0000256" key="5">
    <source>
        <dbReference type="ARBA" id="ARBA00022617"/>
    </source>
</evidence>
<keyword evidence="11 14" id="KW-0503">Monooxygenase</keyword>
<name>A0A2H3BT14_9AGAR</name>
<dbReference type="GO" id="GO:0005506">
    <property type="term" value="F:iron ion binding"/>
    <property type="evidence" value="ECO:0007669"/>
    <property type="project" value="InterPro"/>
</dbReference>
<evidence type="ECO:0000256" key="10">
    <source>
        <dbReference type="ARBA" id="ARBA00023004"/>
    </source>
</evidence>
<keyword evidence="7 13" id="KW-0479">Metal-binding</keyword>
<dbReference type="InterPro" id="IPR050121">
    <property type="entry name" value="Cytochrome_P450_monoxygenase"/>
</dbReference>
<evidence type="ECO:0000256" key="9">
    <source>
        <dbReference type="ARBA" id="ARBA00023002"/>
    </source>
</evidence>
<dbReference type="InterPro" id="IPR036396">
    <property type="entry name" value="Cyt_P450_sf"/>
</dbReference>
<evidence type="ECO:0000256" key="15">
    <source>
        <dbReference type="SAM" id="Phobius"/>
    </source>
</evidence>
<dbReference type="PRINTS" id="PR00463">
    <property type="entry name" value="EP450I"/>
</dbReference>
<dbReference type="InterPro" id="IPR002401">
    <property type="entry name" value="Cyt_P450_E_grp-I"/>
</dbReference>
<dbReference type="Gene3D" id="1.10.630.10">
    <property type="entry name" value="Cytochrome P450"/>
    <property type="match status" value="1"/>
</dbReference>
<dbReference type="EMBL" id="KZ293427">
    <property type="protein sequence ID" value="PBK70112.1"/>
    <property type="molecule type" value="Genomic_DNA"/>
</dbReference>
<organism evidence="16 17">
    <name type="scientific">Armillaria solidipes</name>
    <dbReference type="NCBI Taxonomy" id="1076256"/>
    <lineage>
        <taxon>Eukaryota</taxon>
        <taxon>Fungi</taxon>
        <taxon>Dikarya</taxon>
        <taxon>Basidiomycota</taxon>
        <taxon>Agaricomycotina</taxon>
        <taxon>Agaricomycetes</taxon>
        <taxon>Agaricomycetidae</taxon>
        <taxon>Agaricales</taxon>
        <taxon>Marasmiineae</taxon>
        <taxon>Physalacriaceae</taxon>
        <taxon>Armillaria</taxon>
    </lineage>
</organism>
<comment type="pathway">
    <text evidence="3">Secondary metabolite biosynthesis; terpenoid biosynthesis.</text>
</comment>
<dbReference type="SUPFAM" id="SSF48264">
    <property type="entry name" value="Cytochrome P450"/>
    <property type="match status" value="1"/>
</dbReference>
<evidence type="ECO:0000256" key="1">
    <source>
        <dbReference type="ARBA" id="ARBA00001971"/>
    </source>
</evidence>
<dbReference type="InterPro" id="IPR017972">
    <property type="entry name" value="Cyt_P450_CS"/>
</dbReference>
<dbReference type="GO" id="GO:0020037">
    <property type="term" value="F:heme binding"/>
    <property type="evidence" value="ECO:0007669"/>
    <property type="project" value="InterPro"/>
</dbReference>
<protein>
    <submittedName>
        <fullName evidence="16">Cytochrome P450</fullName>
    </submittedName>
</protein>
<evidence type="ECO:0000256" key="7">
    <source>
        <dbReference type="ARBA" id="ARBA00022723"/>
    </source>
</evidence>
<feature type="binding site" description="axial binding residue" evidence="13">
    <location>
        <position position="477"/>
    </location>
    <ligand>
        <name>heme</name>
        <dbReference type="ChEBI" id="CHEBI:30413"/>
    </ligand>
    <ligandPart>
        <name>Fe</name>
        <dbReference type="ChEBI" id="CHEBI:18248"/>
    </ligandPart>
</feature>
<comment type="subcellular location">
    <subcellularLocation>
        <location evidence="2">Membrane</location>
    </subcellularLocation>
</comment>
<dbReference type="GO" id="GO:0016020">
    <property type="term" value="C:membrane"/>
    <property type="evidence" value="ECO:0007669"/>
    <property type="project" value="UniProtKB-SubCell"/>
</dbReference>
<keyword evidence="5 13" id="KW-0349">Heme</keyword>
<comment type="similarity">
    <text evidence="4 14">Belongs to the cytochrome P450 family.</text>
</comment>
<evidence type="ECO:0000256" key="3">
    <source>
        <dbReference type="ARBA" id="ARBA00004721"/>
    </source>
</evidence>
<evidence type="ECO:0000256" key="2">
    <source>
        <dbReference type="ARBA" id="ARBA00004370"/>
    </source>
</evidence>
<evidence type="ECO:0000256" key="4">
    <source>
        <dbReference type="ARBA" id="ARBA00010617"/>
    </source>
</evidence>
<dbReference type="GO" id="GO:0016705">
    <property type="term" value="F:oxidoreductase activity, acting on paired donors, with incorporation or reduction of molecular oxygen"/>
    <property type="evidence" value="ECO:0007669"/>
    <property type="project" value="InterPro"/>
</dbReference>
<dbReference type="PROSITE" id="PS00086">
    <property type="entry name" value="CYTOCHROME_P450"/>
    <property type="match status" value="1"/>
</dbReference>
<feature type="transmembrane region" description="Helical" evidence="15">
    <location>
        <begin position="6"/>
        <end position="25"/>
    </location>
</feature>
<sequence>MQPALYYFVIPAIAYLLVGVTLRLWKRRYVIRKIRGPPRPSFLLGHEYLLRSRQHVGDLEMEWYQQYGAVYRTGGCFGQDILSVADPKALQYIFHSSGYRFPKTRDARRIIDAFVGQGVATVEGSIHQRQRKILGPAFAASQLRLFLNVFQASALKLTEKTNEYVGEGKEVNVLQWTSKIALDIIGITSFRYKFNSLNNGQTELMAALYNVFGESQMWPTKWELLFIALWRILPEWALLLLERLPSRTAVRLKRYRDAASKVSRPIFEKQLNEVANDANPSEKDIVNVLAMSHLANDAKKKMSDPEIDSQLATFIVAGHDTTAGAIAWLLYELSRHPEVQTKVREEIAIAKSKAPGALTWGDYDAMPWLNAVIKEVLRYHPLAYGLFREASQDDILPLAEPIITSDGQSCSEIPISKGQVIFASVYTYNRRVHLPSVWGDDAAEWNPRRFLEDRGIKRESLGAYANLMTFSAGIRGCLGWRFAVMELQSVVTELLSNFEFSIPKGAPELQHGPAGIVLIPIVPGKANEGPQIPLLVAPLNRPV</sequence>
<dbReference type="PANTHER" id="PTHR24305:SF166">
    <property type="entry name" value="CYTOCHROME P450 12A4, MITOCHONDRIAL-RELATED"/>
    <property type="match status" value="1"/>
</dbReference>